<dbReference type="Proteomes" id="UP000194565">
    <property type="component" value="Unassembled WGS sequence"/>
</dbReference>
<evidence type="ECO:0000313" key="2">
    <source>
        <dbReference type="Proteomes" id="UP000194565"/>
    </source>
</evidence>
<reference evidence="1 2" key="1">
    <citation type="submission" date="2014-06" db="EMBL/GenBank/DDBJ databases">
        <authorList>
            <person name="Ju J."/>
            <person name="Zhang J."/>
        </authorList>
    </citation>
    <scope>NUCLEOTIDE SEQUENCE [LARGE SCALE GENOMIC DNA]</scope>
    <source>
        <strain evidence="1">DmW_042</strain>
    </source>
</reference>
<sequence>MIFKAVFTEPSVCVAHPADEEWPLLPPERDGMWNSVSFMNFLKIVSIRFRVRYFLNRSWIFRDSENPLWSIKTWQ</sequence>
<name>A0A252AAR2_9PROT</name>
<protein>
    <submittedName>
        <fullName evidence="1">Uncharacterized protein</fullName>
    </submittedName>
</protein>
<evidence type="ECO:0000313" key="1">
    <source>
        <dbReference type="EMBL" id="OUI86672.1"/>
    </source>
</evidence>
<organism evidence="1 2">
    <name type="scientific">Acetobacter tropicalis</name>
    <dbReference type="NCBI Taxonomy" id="104102"/>
    <lineage>
        <taxon>Bacteria</taxon>
        <taxon>Pseudomonadati</taxon>
        <taxon>Pseudomonadota</taxon>
        <taxon>Alphaproteobacteria</taxon>
        <taxon>Acetobacterales</taxon>
        <taxon>Acetobacteraceae</taxon>
        <taxon>Acetobacter</taxon>
    </lineage>
</organism>
<gene>
    <name evidence="1" type="ORF">HC62_03705</name>
</gene>
<dbReference type="AlphaFoldDB" id="A0A252AAR2"/>
<accession>A0A252AAR2</accession>
<proteinExistence type="predicted"/>
<dbReference type="EMBL" id="JOMM01000017">
    <property type="protein sequence ID" value="OUI86672.1"/>
    <property type="molecule type" value="Genomic_DNA"/>
</dbReference>
<comment type="caution">
    <text evidence="1">The sequence shown here is derived from an EMBL/GenBank/DDBJ whole genome shotgun (WGS) entry which is preliminary data.</text>
</comment>